<organism evidence="1 2">
    <name type="scientific">Phaeosphaeria nodorum (strain SN15 / ATCC MYA-4574 / FGSC 10173)</name>
    <name type="common">Glume blotch fungus</name>
    <name type="synonym">Parastagonospora nodorum</name>
    <dbReference type="NCBI Taxonomy" id="321614"/>
    <lineage>
        <taxon>Eukaryota</taxon>
        <taxon>Fungi</taxon>
        <taxon>Dikarya</taxon>
        <taxon>Ascomycota</taxon>
        <taxon>Pezizomycotina</taxon>
        <taxon>Dothideomycetes</taxon>
        <taxon>Pleosporomycetidae</taxon>
        <taxon>Pleosporales</taxon>
        <taxon>Pleosporineae</taxon>
        <taxon>Phaeosphaeriaceae</taxon>
        <taxon>Parastagonospora</taxon>
    </lineage>
</organism>
<evidence type="ECO:0000313" key="1">
    <source>
        <dbReference type="EMBL" id="QRD00517.1"/>
    </source>
</evidence>
<reference evidence="2" key="1">
    <citation type="journal article" date="2021" name="BMC Genomics">
        <title>Chromosome-level genome assembly and manually-curated proteome of model necrotroph Parastagonospora nodorum Sn15 reveals a genome-wide trove of candidate effector homologs, and redundancy of virulence-related functions within an accessory chromosome.</title>
        <authorList>
            <person name="Bertazzoni S."/>
            <person name="Jones D.A.B."/>
            <person name="Phan H.T."/>
            <person name="Tan K.-C."/>
            <person name="Hane J.K."/>
        </authorList>
    </citation>
    <scope>NUCLEOTIDE SEQUENCE [LARGE SCALE GENOMIC DNA]</scope>
    <source>
        <strain evidence="2">SN15 / ATCC MYA-4574 / FGSC 10173)</strain>
    </source>
</reference>
<dbReference type="EMBL" id="CP069033">
    <property type="protein sequence ID" value="QRD00517.1"/>
    <property type="molecule type" value="Genomic_DNA"/>
</dbReference>
<keyword evidence="2" id="KW-1185">Reference proteome</keyword>
<dbReference type="VEuPathDB" id="FungiDB:JI435_415290"/>
<proteinExistence type="predicted"/>
<name>A0A7U2I5E9_PHANO</name>
<sequence>MWIRCVSAAFRKVKSSCVTFSLTYHTLSWSILTSYSIFHHVESHTEDKILFSFYRDCYFCHSSCPFG</sequence>
<evidence type="ECO:0000313" key="2">
    <source>
        <dbReference type="Proteomes" id="UP000663193"/>
    </source>
</evidence>
<gene>
    <name evidence="1" type="ORF">JI435_415290</name>
</gene>
<dbReference type="AlphaFoldDB" id="A0A7U2I5E9"/>
<protein>
    <submittedName>
        <fullName evidence="1">Uncharacterized protein</fullName>
    </submittedName>
</protein>
<dbReference type="Proteomes" id="UP000663193">
    <property type="component" value="Chromosome 11"/>
</dbReference>
<accession>A0A7U2I5E9</accession>